<organism evidence="1 2">
    <name type="scientific">Plakobranchus ocellatus</name>
    <dbReference type="NCBI Taxonomy" id="259542"/>
    <lineage>
        <taxon>Eukaryota</taxon>
        <taxon>Metazoa</taxon>
        <taxon>Spiralia</taxon>
        <taxon>Lophotrochozoa</taxon>
        <taxon>Mollusca</taxon>
        <taxon>Gastropoda</taxon>
        <taxon>Heterobranchia</taxon>
        <taxon>Euthyneura</taxon>
        <taxon>Panpulmonata</taxon>
        <taxon>Sacoglossa</taxon>
        <taxon>Placobranchoidea</taxon>
        <taxon>Plakobranchidae</taxon>
        <taxon>Plakobranchus</taxon>
    </lineage>
</organism>
<keyword evidence="2" id="KW-1185">Reference proteome</keyword>
<reference evidence="1 2" key="1">
    <citation type="journal article" date="2021" name="Elife">
        <title>Chloroplast acquisition without the gene transfer in kleptoplastic sea slugs, Plakobranchus ocellatus.</title>
        <authorList>
            <person name="Maeda T."/>
            <person name="Takahashi S."/>
            <person name="Yoshida T."/>
            <person name="Shimamura S."/>
            <person name="Takaki Y."/>
            <person name="Nagai Y."/>
            <person name="Toyoda A."/>
            <person name="Suzuki Y."/>
            <person name="Arimoto A."/>
            <person name="Ishii H."/>
            <person name="Satoh N."/>
            <person name="Nishiyama T."/>
            <person name="Hasebe M."/>
            <person name="Maruyama T."/>
            <person name="Minagawa J."/>
            <person name="Obokata J."/>
            <person name="Shigenobu S."/>
        </authorList>
    </citation>
    <scope>NUCLEOTIDE SEQUENCE [LARGE SCALE GENOMIC DNA]</scope>
</reference>
<dbReference type="AlphaFoldDB" id="A0AAV3YQA9"/>
<name>A0AAV3YQA9_9GAST</name>
<evidence type="ECO:0000313" key="2">
    <source>
        <dbReference type="Proteomes" id="UP000735302"/>
    </source>
</evidence>
<gene>
    <name evidence="1" type="ORF">PoB_001142000</name>
</gene>
<protein>
    <submittedName>
        <fullName evidence="1">Uncharacterized protein</fullName>
    </submittedName>
</protein>
<comment type="caution">
    <text evidence="1">The sequence shown here is derived from an EMBL/GenBank/DDBJ whole genome shotgun (WGS) entry which is preliminary data.</text>
</comment>
<sequence length="93" mass="10257">MGTSTKSSRQQLIRASIMTMNTNILSLMQTQRMEGRNQRVIQSHGNAPGARADAMLCWSMKAETRPPDGKGKFKIPKTVQIVNINAIQTSPSI</sequence>
<evidence type="ECO:0000313" key="1">
    <source>
        <dbReference type="EMBL" id="GFN84914.1"/>
    </source>
</evidence>
<dbReference type="EMBL" id="BLXT01001350">
    <property type="protein sequence ID" value="GFN84914.1"/>
    <property type="molecule type" value="Genomic_DNA"/>
</dbReference>
<dbReference type="Proteomes" id="UP000735302">
    <property type="component" value="Unassembled WGS sequence"/>
</dbReference>
<proteinExistence type="predicted"/>
<accession>A0AAV3YQA9</accession>